<comment type="caution">
    <text evidence="8">The sequence shown here is derived from an EMBL/GenBank/DDBJ whole genome shotgun (WGS) entry which is preliminary data.</text>
</comment>
<feature type="transmembrane region" description="Helical" evidence="7">
    <location>
        <begin position="90"/>
        <end position="118"/>
    </location>
</feature>
<dbReference type="PANTHER" id="PTHR33452:SF1">
    <property type="entry name" value="INNER MEMBRANE PROTEIN YPHA-RELATED"/>
    <property type="match status" value="1"/>
</dbReference>
<evidence type="ECO:0000256" key="1">
    <source>
        <dbReference type="ARBA" id="ARBA00004651"/>
    </source>
</evidence>
<proteinExistence type="inferred from homology"/>
<keyword evidence="4 7" id="KW-0812">Transmembrane</keyword>
<dbReference type="GO" id="GO:0005886">
    <property type="term" value="C:plasma membrane"/>
    <property type="evidence" value="ECO:0007669"/>
    <property type="project" value="UniProtKB-SubCell"/>
</dbReference>
<dbReference type="EMBL" id="MDLC01000005">
    <property type="protein sequence ID" value="ODS24747.1"/>
    <property type="molecule type" value="Genomic_DNA"/>
</dbReference>
<evidence type="ECO:0000256" key="2">
    <source>
        <dbReference type="ARBA" id="ARBA00006679"/>
    </source>
</evidence>
<comment type="subcellular location">
    <subcellularLocation>
        <location evidence="1">Cell membrane</location>
        <topology evidence="1">Multi-pass membrane protein</topology>
    </subcellularLocation>
</comment>
<evidence type="ECO:0000256" key="7">
    <source>
        <dbReference type="SAM" id="Phobius"/>
    </source>
</evidence>
<dbReference type="AlphaFoldDB" id="A0A1D2QT48"/>
<evidence type="ECO:0000256" key="5">
    <source>
        <dbReference type="ARBA" id="ARBA00022989"/>
    </source>
</evidence>
<name>A0A1D2QT48_9GAMM</name>
<protein>
    <recommendedName>
        <fullName evidence="10">DoxX family protein</fullName>
    </recommendedName>
</protein>
<evidence type="ECO:0000313" key="9">
    <source>
        <dbReference type="Proteomes" id="UP000242502"/>
    </source>
</evidence>
<keyword evidence="6 7" id="KW-0472">Membrane</keyword>
<keyword evidence="5 7" id="KW-1133">Transmembrane helix</keyword>
<sequence>MKTALCQVLSPIESLFSAIPEWVVNIAMRLVIFKIFWFSVQTKIVGWTIGGQHFAFWNVTDNTFLLFDFEYNIPLIPSEIAAYMGTFGEFFLPLAILFGFMTRFAAAGLMVMTLVIQFFVYPDAWWNVHVFWVLILLYIIRNGGGSLSLDTLIFKK</sequence>
<dbReference type="InterPro" id="IPR051907">
    <property type="entry name" value="DoxX-like_oxidoreductase"/>
</dbReference>
<gene>
    <name evidence="8" type="ORF">AB835_02180</name>
</gene>
<dbReference type="PANTHER" id="PTHR33452">
    <property type="entry name" value="OXIDOREDUCTASE CATD-RELATED"/>
    <property type="match status" value="1"/>
</dbReference>
<evidence type="ECO:0000256" key="3">
    <source>
        <dbReference type="ARBA" id="ARBA00022475"/>
    </source>
</evidence>
<dbReference type="Proteomes" id="UP000242502">
    <property type="component" value="Unassembled WGS sequence"/>
</dbReference>
<reference evidence="8 9" key="1">
    <citation type="journal article" date="2016" name="Appl. Environ. Microbiol.">
        <title>Lack of Overt Genome Reduction in the Bryostatin-Producing Bryozoan Symbiont "Candidatus Endobugula sertula".</title>
        <authorList>
            <person name="Miller I.J."/>
            <person name="Vanee N."/>
            <person name="Fong S.S."/>
            <person name="Lim-Fong G.E."/>
            <person name="Kwan J.C."/>
        </authorList>
    </citation>
    <scope>NUCLEOTIDE SEQUENCE [LARGE SCALE GENOMIC DNA]</scope>
    <source>
        <strain evidence="8">AB1-4</strain>
    </source>
</reference>
<dbReference type="Pfam" id="PF07681">
    <property type="entry name" value="DoxX"/>
    <property type="match status" value="1"/>
</dbReference>
<evidence type="ECO:0000313" key="8">
    <source>
        <dbReference type="EMBL" id="ODS24747.1"/>
    </source>
</evidence>
<evidence type="ECO:0000256" key="6">
    <source>
        <dbReference type="ARBA" id="ARBA00023136"/>
    </source>
</evidence>
<evidence type="ECO:0000256" key="4">
    <source>
        <dbReference type="ARBA" id="ARBA00022692"/>
    </source>
</evidence>
<accession>A0A1D2QT48</accession>
<dbReference type="STRING" id="62101.AB835_02180"/>
<keyword evidence="3" id="KW-1003">Cell membrane</keyword>
<evidence type="ECO:0008006" key="10">
    <source>
        <dbReference type="Google" id="ProtNLM"/>
    </source>
</evidence>
<dbReference type="InterPro" id="IPR032808">
    <property type="entry name" value="DoxX"/>
</dbReference>
<organism evidence="8 9">
    <name type="scientific">Candidatus Endobugula sertula</name>
    <name type="common">Bugula neritina bacterial symbiont</name>
    <dbReference type="NCBI Taxonomy" id="62101"/>
    <lineage>
        <taxon>Bacteria</taxon>
        <taxon>Pseudomonadati</taxon>
        <taxon>Pseudomonadota</taxon>
        <taxon>Gammaproteobacteria</taxon>
        <taxon>Cellvibrionales</taxon>
        <taxon>Cellvibrionaceae</taxon>
        <taxon>Candidatus Endobugula</taxon>
    </lineage>
</organism>
<comment type="similarity">
    <text evidence="2">Belongs to the DoxX family.</text>
</comment>